<proteinExistence type="predicted"/>
<sequence length="575" mass="62282">MDLGDLITTLEVADPTLVVQHGFANPHSYRGDYMDLAFEPAESITVGGMLAAARSALGATYEGWKGGQYTMGEHTWCWLSQEGDASGETISPLLLEYILADIVEQPAAAPSTPAECRFLDHAGRLGREQHTWVAMEQPAPADAQVRGVQAWMALDLHQALGRPIDHTAEHQGHASWTDWWADLIAATRTAQMIRRHRGELADEKPPADRAAVVREAVAAVRDGDLGPRGGMSRDYENGWWDSRAAAEERVRRLADEAQPAEVVHVVADSSDDPEHVDDCPGCETQPEPEQLVHVGWWCWRGDNHGHLATTACRSDNVPLYVPAEWADEMRAVIQCIEDGDDEAQQECDGCGHAPHPADQCQGLTFNERCECDEPLAAETCRAINVANVTVTVRGSGNLTEQEQDYLAEIVRAAKRRYAAEHPEPQPVRPIALATPCLNCPHPYNWHASRGACEAQDGACGCTSFEPGERPTAVNPRRILGAWAQPADETQQDGPRCTCAVAGDSAVPLGHYADCPQAGETQQDEVVHACPPDGSGLTPCCGLSPFELPLTDRISSEETVTCTGPATEAQQDGAQP</sequence>
<organism evidence="1 2">
    <name type="scientific">Streptomyces beihaiensis</name>
    <dbReference type="NCBI Taxonomy" id="2984495"/>
    <lineage>
        <taxon>Bacteria</taxon>
        <taxon>Bacillati</taxon>
        <taxon>Actinomycetota</taxon>
        <taxon>Actinomycetes</taxon>
        <taxon>Kitasatosporales</taxon>
        <taxon>Streptomycetaceae</taxon>
        <taxon>Streptomyces</taxon>
    </lineage>
</organism>
<dbReference type="Proteomes" id="UP001163064">
    <property type="component" value="Unassembled WGS sequence"/>
</dbReference>
<accession>A0ABT3TR97</accession>
<keyword evidence="2" id="KW-1185">Reference proteome</keyword>
<name>A0ABT3TR97_9ACTN</name>
<dbReference type="RefSeq" id="WP_266597485.1">
    <property type="nucleotide sequence ID" value="NZ_JAPHNL010000057.1"/>
</dbReference>
<protein>
    <submittedName>
        <fullName evidence="1">Uncharacterized protein</fullName>
    </submittedName>
</protein>
<evidence type="ECO:0000313" key="1">
    <source>
        <dbReference type="EMBL" id="MCX3059572.1"/>
    </source>
</evidence>
<reference evidence="1" key="1">
    <citation type="submission" date="2022-10" db="EMBL/GenBank/DDBJ databases">
        <title>Streptomyces beihaiensis sp. nov., a chitin degrading actinobacterium, isolated from shrimp pond soil.</title>
        <authorList>
            <person name="Xie J."/>
            <person name="Shen N."/>
        </authorList>
    </citation>
    <scope>NUCLEOTIDE SEQUENCE</scope>
    <source>
        <strain evidence="1">GXMU-J5</strain>
    </source>
</reference>
<dbReference type="EMBL" id="JAPHNL010000057">
    <property type="protein sequence ID" value="MCX3059572.1"/>
    <property type="molecule type" value="Genomic_DNA"/>
</dbReference>
<evidence type="ECO:0000313" key="2">
    <source>
        <dbReference type="Proteomes" id="UP001163064"/>
    </source>
</evidence>
<gene>
    <name evidence="1" type="ORF">OFY01_07275</name>
</gene>
<comment type="caution">
    <text evidence="1">The sequence shown here is derived from an EMBL/GenBank/DDBJ whole genome shotgun (WGS) entry which is preliminary data.</text>
</comment>